<evidence type="ECO:0000256" key="7">
    <source>
        <dbReference type="SAM" id="MobiDB-lite"/>
    </source>
</evidence>
<dbReference type="InterPro" id="IPR050951">
    <property type="entry name" value="Retrovirus_Pol_polyprotein"/>
</dbReference>
<organism evidence="10 11">
    <name type="scientific">Tanacetum coccineum</name>
    <dbReference type="NCBI Taxonomy" id="301880"/>
    <lineage>
        <taxon>Eukaryota</taxon>
        <taxon>Viridiplantae</taxon>
        <taxon>Streptophyta</taxon>
        <taxon>Embryophyta</taxon>
        <taxon>Tracheophyta</taxon>
        <taxon>Spermatophyta</taxon>
        <taxon>Magnoliopsida</taxon>
        <taxon>eudicotyledons</taxon>
        <taxon>Gunneridae</taxon>
        <taxon>Pentapetalae</taxon>
        <taxon>asterids</taxon>
        <taxon>campanulids</taxon>
        <taxon>Asterales</taxon>
        <taxon>Asteraceae</taxon>
        <taxon>Asteroideae</taxon>
        <taxon>Anthemideae</taxon>
        <taxon>Anthemidinae</taxon>
        <taxon>Tanacetum</taxon>
    </lineage>
</organism>
<keyword evidence="8" id="KW-0472">Membrane</keyword>
<feature type="region of interest" description="Disordered" evidence="7">
    <location>
        <begin position="42"/>
        <end position="64"/>
    </location>
</feature>
<evidence type="ECO:0000256" key="6">
    <source>
        <dbReference type="ARBA" id="ARBA00022918"/>
    </source>
</evidence>
<dbReference type="EMBL" id="BQNB010012910">
    <property type="protein sequence ID" value="GJT09486.1"/>
    <property type="molecule type" value="Genomic_DNA"/>
</dbReference>
<keyword evidence="11" id="KW-1185">Reference proteome</keyword>
<feature type="non-terminal residue" evidence="10">
    <location>
        <position position="338"/>
    </location>
</feature>
<accession>A0ABQ5B3L7</accession>
<protein>
    <submittedName>
        <fullName evidence="10">Nucleotidyltransferase, ribonuclease H</fullName>
    </submittedName>
</protein>
<evidence type="ECO:0000256" key="5">
    <source>
        <dbReference type="ARBA" id="ARBA00022801"/>
    </source>
</evidence>
<evidence type="ECO:0000256" key="1">
    <source>
        <dbReference type="ARBA" id="ARBA00022679"/>
    </source>
</evidence>
<dbReference type="SUPFAM" id="SSF56672">
    <property type="entry name" value="DNA/RNA polymerases"/>
    <property type="match status" value="1"/>
</dbReference>
<dbReference type="Gene3D" id="1.10.340.70">
    <property type="match status" value="1"/>
</dbReference>
<evidence type="ECO:0000256" key="4">
    <source>
        <dbReference type="ARBA" id="ARBA00022759"/>
    </source>
</evidence>
<gene>
    <name evidence="10" type="ORF">Tco_0856528</name>
</gene>
<reference evidence="10" key="2">
    <citation type="submission" date="2022-01" db="EMBL/GenBank/DDBJ databases">
        <authorList>
            <person name="Yamashiro T."/>
            <person name="Shiraishi A."/>
            <person name="Satake H."/>
            <person name="Nakayama K."/>
        </authorList>
    </citation>
    <scope>NUCLEOTIDE SEQUENCE</scope>
</reference>
<dbReference type="Pfam" id="PF17917">
    <property type="entry name" value="RT_RNaseH"/>
    <property type="match status" value="1"/>
</dbReference>
<feature type="transmembrane region" description="Helical" evidence="8">
    <location>
        <begin position="312"/>
        <end position="335"/>
    </location>
</feature>
<keyword evidence="3" id="KW-0540">Nuclease</keyword>
<keyword evidence="8" id="KW-1133">Transmembrane helix</keyword>
<evidence type="ECO:0000313" key="10">
    <source>
        <dbReference type="EMBL" id="GJT09486.1"/>
    </source>
</evidence>
<dbReference type="PANTHER" id="PTHR37984:SF5">
    <property type="entry name" value="PROTEIN NYNRIN-LIKE"/>
    <property type="match status" value="1"/>
</dbReference>
<dbReference type="InterPro" id="IPR041373">
    <property type="entry name" value="RT_RNaseH"/>
</dbReference>
<keyword evidence="6" id="KW-0695">RNA-directed DNA polymerase</keyword>
<evidence type="ECO:0000259" key="9">
    <source>
        <dbReference type="Pfam" id="PF17917"/>
    </source>
</evidence>
<dbReference type="InterPro" id="IPR043502">
    <property type="entry name" value="DNA/RNA_pol_sf"/>
</dbReference>
<evidence type="ECO:0000256" key="2">
    <source>
        <dbReference type="ARBA" id="ARBA00022695"/>
    </source>
</evidence>
<evidence type="ECO:0000256" key="3">
    <source>
        <dbReference type="ARBA" id="ARBA00022722"/>
    </source>
</evidence>
<evidence type="ECO:0000313" key="11">
    <source>
        <dbReference type="Proteomes" id="UP001151760"/>
    </source>
</evidence>
<name>A0ABQ5B3L7_9ASTR</name>
<comment type="caution">
    <text evidence="10">The sequence shown here is derived from an EMBL/GenBank/DDBJ whole genome shotgun (WGS) entry which is preliminary data.</text>
</comment>
<evidence type="ECO:0000256" key="8">
    <source>
        <dbReference type="SAM" id="Phobius"/>
    </source>
</evidence>
<reference evidence="10" key="1">
    <citation type="journal article" date="2022" name="Int. J. Mol. Sci.">
        <title>Draft Genome of Tanacetum Coccineum: Genomic Comparison of Closely Related Tanacetum-Family Plants.</title>
        <authorList>
            <person name="Yamashiro T."/>
            <person name="Shiraishi A."/>
            <person name="Nakayama K."/>
            <person name="Satake H."/>
        </authorList>
    </citation>
    <scope>NUCLEOTIDE SEQUENCE</scope>
</reference>
<sequence length="338" mass="38002">MTPRASSSIHKKVQDFVAGLLGVNKVVHENLVRANSKYKQDAAAKVGGGNNGPDLEASGKDVAEDSGNSLKPRFHLLEGILDVFPHEPGESDEVILVVFLSQVVQAVKHWRHYLFPKEFVLFTDHDSLSHIRTQDKVSHKHGRWLAFLEKFTFMVKHKTGVSNRVANAFQQEEWVCLYNAVDVPGLDVIRDMVTVNPCFLVVLQGVQAGEKPNFFLHDGFLFKGNQLCIPDSSLRLQIIKELHGEGHVGRDRTLQLVSKGAATNVGLYMPLPVPLQPWVDISMDFVLGLPRTQRGNDSICIFSLARRQQMQLMWLSCSLGMYIIYMVYLPLLFLIETL</sequence>
<keyword evidence="4" id="KW-0255">Endonuclease</keyword>
<feature type="domain" description="Reverse transcriptase RNase H-like" evidence="9">
    <location>
        <begin position="103"/>
        <end position="151"/>
    </location>
</feature>
<keyword evidence="5" id="KW-0378">Hydrolase</keyword>
<proteinExistence type="predicted"/>
<keyword evidence="8" id="KW-0812">Transmembrane</keyword>
<keyword evidence="2" id="KW-0548">Nucleotidyltransferase</keyword>
<keyword evidence="1" id="KW-0808">Transferase</keyword>
<dbReference type="PANTHER" id="PTHR37984">
    <property type="entry name" value="PROTEIN CBG26694"/>
    <property type="match status" value="1"/>
</dbReference>
<dbReference type="Proteomes" id="UP001151760">
    <property type="component" value="Unassembled WGS sequence"/>
</dbReference>